<dbReference type="Proteomes" id="UP000252884">
    <property type="component" value="Unassembled WGS sequence"/>
</dbReference>
<dbReference type="SUPFAM" id="SSF89796">
    <property type="entry name" value="CoA-transferase family III (CaiB/BaiF)"/>
    <property type="match status" value="1"/>
</dbReference>
<reference evidence="2 3" key="1">
    <citation type="submission" date="2018-07" db="EMBL/GenBank/DDBJ databases">
        <title>Genomic Encyclopedia of Type Strains, Phase IV (KMG-IV): sequencing the most valuable type-strain genomes for metagenomic binning, comparative biology and taxonomic classification.</title>
        <authorList>
            <person name="Goeker M."/>
        </authorList>
    </citation>
    <scope>NUCLEOTIDE SEQUENCE [LARGE SCALE GENOMIC DNA]</scope>
    <source>
        <strain evidence="2 3">DSM 21634</strain>
    </source>
</reference>
<dbReference type="EMBL" id="QPJK01000005">
    <property type="protein sequence ID" value="RCW70441.1"/>
    <property type="molecule type" value="Genomic_DNA"/>
</dbReference>
<accession>A0A368XR41</accession>
<dbReference type="OrthoDB" id="5294844at2"/>
<dbReference type="AlphaFoldDB" id="A0A368XR41"/>
<dbReference type="Gene3D" id="3.40.50.10540">
    <property type="entry name" value="Crotonobetainyl-coa:carnitine coa-transferase, domain 1"/>
    <property type="match status" value="1"/>
</dbReference>
<organism evidence="2 3">
    <name type="scientific">Pseudorhodoferax soli</name>
    <dbReference type="NCBI Taxonomy" id="545864"/>
    <lineage>
        <taxon>Bacteria</taxon>
        <taxon>Pseudomonadati</taxon>
        <taxon>Pseudomonadota</taxon>
        <taxon>Betaproteobacteria</taxon>
        <taxon>Burkholderiales</taxon>
        <taxon>Comamonadaceae</taxon>
    </lineage>
</organism>
<dbReference type="GO" id="GO:0008410">
    <property type="term" value="F:CoA-transferase activity"/>
    <property type="evidence" value="ECO:0007669"/>
    <property type="project" value="TreeGrafter"/>
</dbReference>
<proteinExistence type="predicted"/>
<dbReference type="InterPro" id="IPR050483">
    <property type="entry name" value="CoA-transferase_III_domain"/>
</dbReference>
<dbReference type="PANTHER" id="PTHR48207:SF4">
    <property type="entry name" value="BLL6097 PROTEIN"/>
    <property type="match status" value="1"/>
</dbReference>
<dbReference type="Pfam" id="PF02515">
    <property type="entry name" value="CoA_transf_3"/>
    <property type="match status" value="1"/>
</dbReference>
<evidence type="ECO:0000256" key="1">
    <source>
        <dbReference type="ARBA" id="ARBA00022679"/>
    </source>
</evidence>
<dbReference type="PANTHER" id="PTHR48207">
    <property type="entry name" value="SUCCINATE--HYDROXYMETHYLGLUTARATE COA-TRANSFERASE"/>
    <property type="match status" value="1"/>
</dbReference>
<dbReference type="Gene3D" id="3.30.1540.10">
    <property type="entry name" value="formyl-coa transferase, domain 3"/>
    <property type="match status" value="1"/>
</dbReference>
<name>A0A368XR41_9BURK</name>
<dbReference type="InterPro" id="IPR044855">
    <property type="entry name" value="CoA-Trfase_III_dom3_sf"/>
</dbReference>
<sequence>MLEPDAYAGLRVLDMSQGVAGPYCAALLGLQGADVVKVEPPGGDWIRVMGGGQAGMTPLAVASNLGKRSLCIDARKPQGREAIERLAAQADVLVENFRPSVMARLGLDAAALCARHPALVYLSISGFGASGPWVDKPGTDSVLQAYTGLAMLNREADGRPRRIGMLVPDTVSALYATQAVGAALYARSRSGRGRHVQVSLAECCAAFQAAPIYESALFAGRQAPPTAVPSGVFRTLDGFITLLVLRQDMWERLCAALGRAEWRTAGDYIDNSARGRNAAALNAATAEQLAGQSSAHWIATLEAADVLCAEVQDYAQFRDHPQMQHLGAFGQLAQPPYQPLPMPYVPGTPRGGPIPPAPATGQHTRAVLAEIGYAPGEVAALERDGIAVQG</sequence>
<gene>
    <name evidence="2" type="ORF">DES41_105384</name>
</gene>
<comment type="caution">
    <text evidence="2">The sequence shown here is derived from an EMBL/GenBank/DDBJ whole genome shotgun (WGS) entry which is preliminary data.</text>
</comment>
<protein>
    <submittedName>
        <fullName evidence="2">Crotonobetainyl-CoA:carnitine CoA-transferase CaiB-like acyl-CoA transferase</fullName>
    </submittedName>
</protein>
<dbReference type="RefSeq" id="WP_114469374.1">
    <property type="nucleotide sequence ID" value="NZ_QPJK01000005.1"/>
</dbReference>
<dbReference type="InterPro" id="IPR003673">
    <property type="entry name" value="CoA-Trfase_fam_III"/>
</dbReference>
<dbReference type="InterPro" id="IPR023606">
    <property type="entry name" value="CoA-Trfase_III_dom_1_sf"/>
</dbReference>
<evidence type="ECO:0000313" key="2">
    <source>
        <dbReference type="EMBL" id="RCW70441.1"/>
    </source>
</evidence>
<keyword evidence="3" id="KW-1185">Reference proteome</keyword>
<evidence type="ECO:0000313" key="3">
    <source>
        <dbReference type="Proteomes" id="UP000252884"/>
    </source>
</evidence>
<keyword evidence="1 2" id="KW-0808">Transferase</keyword>